<organism evidence="2">
    <name type="scientific">Grammatophora oceanica</name>
    <dbReference type="NCBI Taxonomy" id="210454"/>
    <lineage>
        <taxon>Eukaryota</taxon>
        <taxon>Sar</taxon>
        <taxon>Stramenopiles</taxon>
        <taxon>Ochrophyta</taxon>
        <taxon>Bacillariophyta</taxon>
        <taxon>Fragilariophyceae</taxon>
        <taxon>Fragilariophycidae</taxon>
        <taxon>Rhabdonematales</taxon>
        <taxon>Grammatophoraceae</taxon>
        <taxon>Grammatophora</taxon>
    </lineage>
</organism>
<protein>
    <submittedName>
        <fullName evidence="2">Uncharacterized protein</fullName>
    </submittedName>
</protein>
<evidence type="ECO:0000256" key="1">
    <source>
        <dbReference type="SAM" id="MobiDB-lite"/>
    </source>
</evidence>
<proteinExistence type="predicted"/>
<sequence length="123" mass="13633">MNHFTQHATDDDFTHAHSPYLKSAIFAFATPQQMTTRKMTSSPTWSNGLVELESSGPFASTSVQSPRTCKHRVPSQPGTHSNKSPVQSPSRRRGATHRRQSYVFLGGNELLHIEPPTSLDTSK</sequence>
<name>A0A7S1UY71_9STRA</name>
<feature type="compositionally biased region" description="Basic residues" evidence="1">
    <location>
        <begin position="90"/>
        <end position="100"/>
    </location>
</feature>
<dbReference type="EMBL" id="HBGK01021631">
    <property type="protein sequence ID" value="CAD9282140.1"/>
    <property type="molecule type" value="Transcribed_RNA"/>
</dbReference>
<reference evidence="2" key="1">
    <citation type="submission" date="2021-01" db="EMBL/GenBank/DDBJ databases">
        <authorList>
            <person name="Corre E."/>
            <person name="Pelletier E."/>
            <person name="Niang G."/>
            <person name="Scheremetjew M."/>
            <person name="Finn R."/>
            <person name="Kale V."/>
            <person name="Holt S."/>
            <person name="Cochrane G."/>
            <person name="Meng A."/>
            <person name="Brown T."/>
            <person name="Cohen L."/>
        </authorList>
    </citation>
    <scope>NUCLEOTIDE SEQUENCE</scope>
    <source>
        <strain evidence="2">CCMP 410</strain>
    </source>
</reference>
<gene>
    <name evidence="2" type="ORF">GOCE00092_LOCUS11051</name>
</gene>
<evidence type="ECO:0000313" key="2">
    <source>
        <dbReference type="EMBL" id="CAD9282140.1"/>
    </source>
</evidence>
<accession>A0A7S1UY71</accession>
<feature type="compositionally biased region" description="Polar residues" evidence="1">
    <location>
        <begin position="76"/>
        <end position="89"/>
    </location>
</feature>
<feature type="compositionally biased region" description="Polar residues" evidence="1">
    <location>
        <begin position="57"/>
        <end position="67"/>
    </location>
</feature>
<feature type="compositionally biased region" description="Polar residues" evidence="1">
    <location>
        <begin position="35"/>
        <end position="47"/>
    </location>
</feature>
<dbReference type="AlphaFoldDB" id="A0A7S1UY71"/>
<feature type="region of interest" description="Disordered" evidence="1">
    <location>
        <begin position="35"/>
        <end position="102"/>
    </location>
</feature>